<evidence type="ECO:0000313" key="2">
    <source>
        <dbReference type="EMBL" id="GAA0474808.1"/>
    </source>
</evidence>
<dbReference type="RefSeq" id="WP_344092803.1">
    <property type="nucleotide sequence ID" value="NZ_BAAAHB010000048.1"/>
</dbReference>
<evidence type="ECO:0000313" key="3">
    <source>
        <dbReference type="Proteomes" id="UP001499895"/>
    </source>
</evidence>
<name>A0ABP3KA95_9ACTN</name>
<dbReference type="PROSITE" id="PS51257">
    <property type="entry name" value="PROKAR_LIPOPROTEIN"/>
    <property type="match status" value="1"/>
</dbReference>
<gene>
    <name evidence="2" type="ORF">GCM10009544_41020</name>
</gene>
<dbReference type="EMBL" id="BAAAHB010000048">
    <property type="protein sequence ID" value="GAA0474808.1"/>
    <property type="molecule type" value="Genomic_DNA"/>
</dbReference>
<feature type="chain" id="PRO_5045784622" description="Lipoprotein" evidence="1">
    <location>
        <begin position="29"/>
        <end position="142"/>
    </location>
</feature>
<evidence type="ECO:0008006" key="4">
    <source>
        <dbReference type="Google" id="ProtNLM"/>
    </source>
</evidence>
<sequence length="142" mass="15122">MRKLAIPLSILGLIVAMGTGACSFSAPAEDGSAQPSDFAGSWSGRQGAKVTLGEDGSVVAVELPTAFSVESKKPVKWFTGKGTWELQKKPKLGDQQIDLTLGEVFGSKKWVRLRIKGKGAREGLYIPISEDSAEAFPLKRAS</sequence>
<feature type="signal peptide" evidence="1">
    <location>
        <begin position="1"/>
        <end position="28"/>
    </location>
</feature>
<organism evidence="2 3">
    <name type="scientific">Streptomyces stramineus</name>
    <dbReference type="NCBI Taxonomy" id="173861"/>
    <lineage>
        <taxon>Bacteria</taxon>
        <taxon>Bacillati</taxon>
        <taxon>Actinomycetota</taxon>
        <taxon>Actinomycetes</taxon>
        <taxon>Kitasatosporales</taxon>
        <taxon>Streptomycetaceae</taxon>
        <taxon>Streptomyces</taxon>
    </lineage>
</organism>
<dbReference type="Proteomes" id="UP001499895">
    <property type="component" value="Unassembled WGS sequence"/>
</dbReference>
<comment type="caution">
    <text evidence="2">The sequence shown here is derived from an EMBL/GenBank/DDBJ whole genome shotgun (WGS) entry which is preliminary data.</text>
</comment>
<evidence type="ECO:0000256" key="1">
    <source>
        <dbReference type="SAM" id="SignalP"/>
    </source>
</evidence>
<keyword evidence="3" id="KW-1185">Reference proteome</keyword>
<reference evidence="3" key="1">
    <citation type="journal article" date="2019" name="Int. J. Syst. Evol. Microbiol.">
        <title>The Global Catalogue of Microorganisms (GCM) 10K type strain sequencing project: providing services to taxonomists for standard genome sequencing and annotation.</title>
        <authorList>
            <consortium name="The Broad Institute Genomics Platform"/>
            <consortium name="The Broad Institute Genome Sequencing Center for Infectious Disease"/>
            <person name="Wu L."/>
            <person name="Ma J."/>
        </authorList>
    </citation>
    <scope>NUCLEOTIDE SEQUENCE [LARGE SCALE GENOMIC DNA]</scope>
    <source>
        <strain evidence="3">JCM 10649</strain>
    </source>
</reference>
<accession>A0ABP3KA95</accession>
<proteinExistence type="predicted"/>
<keyword evidence="1" id="KW-0732">Signal</keyword>
<protein>
    <recommendedName>
        <fullName evidence="4">Lipoprotein</fullName>
    </recommendedName>
</protein>